<dbReference type="PANTHER" id="PTHR11645:SF0">
    <property type="entry name" value="PYRROLINE-5-CARBOXYLATE REDUCTASE 3"/>
    <property type="match status" value="1"/>
</dbReference>
<comment type="catalytic activity">
    <reaction evidence="4">
        <text>L-proline + NADP(+) = (S)-1-pyrroline-5-carboxylate + NADPH + 2 H(+)</text>
        <dbReference type="Rhea" id="RHEA:14109"/>
        <dbReference type="ChEBI" id="CHEBI:15378"/>
        <dbReference type="ChEBI" id="CHEBI:17388"/>
        <dbReference type="ChEBI" id="CHEBI:57783"/>
        <dbReference type="ChEBI" id="CHEBI:58349"/>
        <dbReference type="ChEBI" id="CHEBI:60039"/>
        <dbReference type="EC" id="1.5.1.2"/>
    </reaction>
</comment>
<dbReference type="GO" id="GO:0004735">
    <property type="term" value="F:pyrroline-5-carboxylate reductase activity"/>
    <property type="evidence" value="ECO:0007669"/>
    <property type="project" value="UniProtKB-UniRule"/>
</dbReference>
<dbReference type="FunFam" id="1.10.3730.10:FF:000001">
    <property type="entry name" value="Pyrroline-5-carboxylate reductase"/>
    <property type="match status" value="1"/>
</dbReference>
<dbReference type="InterPro" id="IPR036291">
    <property type="entry name" value="NAD(P)-bd_dom_sf"/>
</dbReference>
<organism evidence="9 10">
    <name type="scientific">Microscilla marina ATCC 23134</name>
    <dbReference type="NCBI Taxonomy" id="313606"/>
    <lineage>
        <taxon>Bacteria</taxon>
        <taxon>Pseudomonadati</taxon>
        <taxon>Bacteroidota</taxon>
        <taxon>Cytophagia</taxon>
        <taxon>Cytophagales</taxon>
        <taxon>Microscillaceae</taxon>
        <taxon>Microscilla</taxon>
    </lineage>
</organism>
<dbReference type="Gene3D" id="1.10.3730.10">
    <property type="entry name" value="ProC C-terminal domain-like"/>
    <property type="match status" value="1"/>
</dbReference>
<sequence>MNILIVGAGNMGSIYITSFLNNHLLTKEQLYILEHSEQKTTDLQQAGYRNAYHQPGEWIKSMDLIFLAIKPQDAEEFFNTIRAYLTPAHLLISIMAGISIDKIKRWVPTTKIIRAMPNLPAQIGMGMTGFTAAASVDKKELFIVQNLINTTGKSLYFEDEEKLNAVTAISGSGPAYVFYFMQAMMDTAQQMGFSQSEAELLVEQTFMGAVHLENRSQASCNEWIKRVSSKGGTTEAAITRFGRLTLDKHIQEGLKQALQRSIELGK</sequence>
<dbReference type="PANTHER" id="PTHR11645">
    <property type="entry name" value="PYRROLINE-5-CARBOXYLATE REDUCTASE"/>
    <property type="match status" value="1"/>
</dbReference>
<proteinExistence type="inferred from homology"/>
<dbReference type="SUPFAM" id="SSF48179">
    <property type="entry name" value="6-phosphogluconate dehydrogenase C-terminal domain-like"/>
    <property type="match status" value="1"/>
</dbReference>
<evidence type="ECO:0000256" key="6">
    <source>
        <dbReference type="PIRSR" id="PIRSR000193-1"/>
    </source>
</evidence>
<keyword evidence="10" id="KW-1185">Reference proteome</keyword>
<evidence type="ECO:0000256" key="1">
    <source>
        <dbReference type="ARBA" id="ARBA00005525"/>
    </source>
</evidence>
<dbReference type="InterPro" id="IPR000304">
    <property type="entry name" value="Pyrroline-COOH_reductase"/>
</dbReference>
<dbReference type="PIRSF" id="PIRSF000193">
    <property type="entry name" value="Pyrrol-5-carb_rd"/>
    <property type="match status" value="1"/>
</dbReference>
<reference evidence="9 10" key="1">
    <citation type="submission" date="2007-01" db="EMBL/GenBank/DDBJ databases">
        <authorList>
            <person name="Haygood M."/>
            <person name="Podell S."/>
            <person name="Anderson C."/>
            <person name="Hopkinson B."/>
            <person name="Roe K."/>
            <person name="Barbeau K."/>
            <person name="Gaasterland T."/>
            <person name="Ferriera S."/>
            <person name="Johnson J."/>
            <person name="Kravitz S."/>
            <person name="Beeson K."/>
            <person name="Sutton G."/>
            <person name="Rogers Y.-H."/>
            <person name="Friedman R."/>
            <person name="Frazier M."/>
            <person name="Venter J.C."/>
        </authorList>
    </citation>
    <scope>NUCLEOTIDE SEQUENCE [LARGE SCALE GENOMIC DNA]</scope>
    <source>
        <strain evidence="9 10">ATCC 23134</strain>
    </source>
</reference>
<dbReference type="AlphaFoldDB" id="A2A043"/>
<dbReference type="SUPFAM" id="SSF51735">
    <property type="entry name" value="NAD(P)-binding Rossmann-fold domains"/>
    <property type="match status" value="1"/>
</dbReference>
<comment type="function">
    <text evidence="4">Catalyzes the reduction of 1-pyrroline-5-carboxylate (PCA) to L-proline.</text>
</comment>
<dbReference type="InterPro" id="IPR008927">
    <property type="entry name" value="6-PGluconate_DH-like_C_sf"/>
</dbReference>
<dbReference type="RefSeq" id="WP_002705707.1">
    <property type="nucleotide sequence ID" value="NZ_AAWS01000090.1"/>
</dbReference>
<dbReference type="Pfam" id="PF14748">
    <property type="entry name" value="P5CR_dimer"/>
    <property type="match status" value="1"/>
</dbReference>
<comment type="similarity">
    <text evidence="1 4">Belongs to the pyrroline-5-carboxylate reductase family.</text>
</comment>
<dbReference type="InterPro" id="IPR029036">
    <property type="entry name" value="P5CR_dimer"/>
</dbReference>
<gene>
    <name evidence="4" type="primary">proC</name>
    <name evidence="9" type="ORF">M23134_03034</name>
</gene>
<dbReference type="EMBL" id="AAWS01000090">
    <property type="protein sequence ID" value="EAY24001.1"/>
    <property type="molecule type" value="Genomic_DNA"/>
</dbReference>
<evidence type="ECO:0000256" key="2">
    <source>
        <dbReference type="ARBA" id="ARBA00022857"/>
    </source>
</evidence>
<keyword evidence="4" id="KW-0028">Amino-acid biosynthesis</keyword>
<dbReference type="UniPathway" id="UPA00098">
    <property type="reaction ID" value="UER00361"/>
</dbReference>
<comment type="subcellular location">
    <subcellularLocation>
        <location evidence="4">Cytoplasm</location>
    </subcellularLocation>
</comment>
<keyword evidence="2 4" id="KW-0521">NADP</keyword>
<keyword evidence="3 4" id="KW-0560">Oxidoreductase</keyword>
<keyword evidence="4" id="KW-0641">Proline biosynthesis</keyword>
<comment type="catalytic activity">
    <reaction evidence="4">
        <text>L-proline + NAD(+) = (S)-1-pyrroline-5-carboxylate + NADH + 2 H(+)</text>
        <dbReference type="Rhea" id="RHEA:14105"/>
        <dbReference type="ChEBI" id="CHEBI:15378"/>
        <dbReference type="ChEBI" id="CHEBI:17388"/>
        <dbReference type="ChEBI" id="CHEBI:57540"/>
        <dbReference type="ChEBI" id="CHEBI:57945"/>
        <dbReference type="ChEBI" id="CHEBI:60039"/>
        <dbReference type="EC" id="1.5.1.2"/>
    </reaction>
</comment>
<evidence type="ECO:0000256" key="5">
    <source>
        <dbReference type="NCBIfam" id="TIGR00112"/>
    </source>
</evidence>
<dbReference type="Pfam" id="PF03807">
    <property type="entry name" value="F420_oxidored"/>
    <property type="match status" value="1"/>
</dbReference>
<dbReference type="OrthoDB" id="9805754at2"/>
<feature type="binding site" evidence="6">
    <location>
        <begin position="68"/>
        <end position="71"/>
    </location>
    <ligand>
        <name>NADP(+)</name>
        <dbReference type="ChEBI" id="CHEBI:58349"/>
    </ligand>
</feature>
<dbReference type="Gene3D" id="3.40.50.720">
    <property type="entry name" value="NAD(P)-binding Rossmann-like Domain"/>
    <property type="match status" value="1"/>
</dbReference>
<evidence type="ECO:0000259" key="7">
    <source>
        <dbReference type="Pfam" id="PF03807"/>
    </source>
</evidence>
<protein>
    <recommendedName>
        <fullName evidence="4 5">Pyrroline-5-carboxylate reductase</fullName>
        <shortName evidence="4">P5C reductase</shortName>
        <shortName evidence="4">P5CR</shortName>
        <ecNumber evidence="4 5">1.5.1.2</ecNumber>
    </recommendedName>
    <alternativeName>
        <fullName evidence="4">PCA reductase</fullName>
    </alternativeName>
</protein>
<feature type="domain" description="Pyrroline-5-carboxylate reductase dimerisation" evidence="8">
    <location>
        <begin position="160"/>
        <end position="264"/>
    </location>
</feature>
<evidence type="ECO:0000259" key="8">
    <source>
        <dbReference type="Pfam" id="PF14748"/>
    </source>
</evidence>
<dbReference type="GO" id="GO:0005737">
    <property type="term" value="C:cytoplasm"/>
    <property type="evidence" value="ECO:0007669"/>
    <property type="project" value="UniProtKB-SubCell"/>
</dbReference>
<evidence type="ECO:0000256" key="3">
    <source>
        <dbReference type="ARBA" id="ARBA00023002"/>
    </source>
</evidence>
<comment type="pathway">
    <text evidence="4">Amino-acid biosynthesis; L-proline biosynthesis; L-proline from L-glutamate 5-semialdehyde: step 1/1.</text>
</comment>
<name>A2A043_MICM2</name>
<feature type="domain" description="Pyrroline-5-carboxylate reductase catalytic N-terminal" evidence="7">
    <location>
        <begin position="3"/>
        <end position="97"/>
    </location>
</feature>
<dbReference type="Proteomes" id="UP000004095">
    <property type="component" value="Unassembled WGS sequence"/>
</dbReference>
<comment type="caution">
    <text evidence="9">The sequence shown here is derived from an EMBL/GenBank/DDBJ whole genome shotgun (WGS) entry which is preliminary data.</text>
</comment>
<keyword evidence="4" id="KW-0963">Cytoplasm</keyword>
<dbReference type="GO" id="GO:0055129">
    <property type="term" value="P:L-proline biosynthetic process"/>
    <property type="evidence" value="ECO:0007669"/>
    <property type="project" value="UniProtKB-UniRule"/>
</dbReference>
<dbReference type="EC" id="1.5.1.2" evidence="4 5"/>
<dbReference type="eggNOG" id="COG0345">
    <property type="taxonomic scope" value="Bacteria"/>
</dbReference>
<dbReference type="InterPro" id="IPR028939">
    <property type="entry name" value="P5C_Rdtase_cat_N"/>
</dbReference>
<dbReference type="NCBIfam" id="TIGR00112">
    <property type="entry name" value="proC"/>
    <property type="match status" value="1"/>
</dbReference>
<accession>A2A043</accession>
<evidence type="ECO:0000313" key="10">
    <source>
        <dbReference type="Proteomes" id="UP000004095"/>
    </source>
</evidence>
<dbReference type="HAMAP" id="MF_01925">
    <property type="entry name" value="P5C_reductase"/>
    <property type="match status" value="1"/>
</dbReference>
<evidence type="ECO:0000256" key="4">
    <source>
        <dbReference type="HAMAP-Rule" id="MF_01925"/>
    </source>
</evidence>
<evidence type="ECO:0000313" key="9">
    <source>
        <dbReference type="EMBL" id="EAY24001.1"/>
    </source>
</evidence>